<evidence type="ECO:0000313" key="7">
    <source>
        <dbReference type="Proteomes" id="UP000198982"/>
    </source>
</evidence>
<keyword evidence="7" id="KW-1185">Reference proteome</keyword>
<dbReference type="Pfam" id="PF05101">
    <property type="entry name" value="VirB3"/>
    <property type="match status" value="1"/>
</dbReference>
<reference evidence="7" key="1">
    <citation type="submission" date="2016-10" db="EMBL/GenBank/DDBJ databases">
        <authorList>
            <person name="Varghese N."/>
            <person name="Submissions S."/>
        </authorList>
    </citation>
    <scope>NUCLEOTIDE SEQUENCE [LARGE SCALE GENOMIC DNA]</scope>
    <source>
        <strain evidence="7">DSM 9751</strain>
    </source>
</reference>
<dbReference type="InterPro" id="IPR007792">
    <property type="entry name" value="T4SS_VirB3/TrbD/AvhB"/>
</dbReference>
<keyword evidence="2 5" id="KW-0812">Transmembrane</keyword>
<name>A0A1H5AF86_9PSED</name>
<comment type="subcellular location">
    <subcellularLocation>
        <location evidence="1">Membrane</location>
    </subcellularLocation>
</comment>
<evidence type="ECO:0000256" key="1">
    <source>
        <dbReference type="ARBA" id="ARBA00004370"/>
    </source>
</evidence>
<dbReference type="EMBL" id="FNTJ01000004">
    <property type="protein sequence ID" value="SED41033.1"/>
    <property type="molecule type" value="Genomic_DNA"/>
</dbReference>
<gene>
    <name evidence="6" type="ORF">SAMN05216178_7048</name>
</gene>
<keyword evidence="4 5" id="KW-0472">Membrane</keyword>
<evidence type="ECO:0000256" key="4">
    <source>
        <dbReference type="ARBA" id="ARBA00023136"/>
    </source>
</evidence>
<evidence type="ECO:0000256" key="3">
    <source>
        <dbReference type="ARBA" id="ARBA00022989"/>
    </source>
</evidence>
<sequence length="105" mass="12134">MNFSQGRFPLFKGATRLPTLAGVPRTVLLVTFMFCGALFQFIHLWAIGVFVFLFVIEWCITKHDDRAFRILYLAWKTKIVNRSESSFTNLWGGSSYSPRDYGDKD</sequence>
<protein>
    <submittedName>
        <fullName evidence="6">Type IV secretion system protein VirB3</fullName>
    </submittedName>
</protein>
<organism evidence="6 7">
    <name type="scientific">Pseudomonas saponiphila</name>
    <dbReference type="NCBI Taxonomy" id="556534"/>
    <lineage>
        <taxon>Bacteria</taxon>
        <taxon>Pseudomonadati</taxon>
        <taxon>Pseudomonadota</taxon>
        <taxon>Gammaproteobacteria</taxon>
        <taxon>Pseudomonadales</taxon>
        <taxon>Pseudomonadaceae</taxon>
        <taxon>Pseudomonas</taxon>
    </lineage>
</organism>
<feature type="transmembrane region" description="Helical" evidence="5">
    <location>
        <begin position="27"/>
        <end position="60"/>
    </location>
</feature>
<evidence type="ECO:0000313" key="6">
    <source>
        <dbReference type="EMBL" id="SED41033.1"/>
    </source>
</evidence>
<accession>A0A1H5AF86</accession>
<evidence type="ECO:0000256" key="2">
    <source>
        <dbReference type="ARBA" id="ARBA00022692"/>
    </source>
</evidence>
<keyword evidence="3 5" id="KW-1133">Transmembrane helix</keyword>
<dbReference type="Proteomes" id="UP000198982">
    <property type="component" value="Unassembled WGS sequence"/>
</dbReference>
<evidence type="ECO:0000256" key="5">
    <source>
        <dbReference type="SAM" id="Phobius"/>
    </source>
</evidence>
<dbReference type="GO" id="GO:0016020">
    <property type="term" value="C:membrane"/>
    <property type="evidence" value="ECO:0007669"/>
    <property type="project" value="UniProtKB-SubCell"/>
</dbReference>
<dbReference type="AlphaFoldDB" id="A0A1H5AF86"/>
<proteinExistence type="predicted"/>